<dbReference type="GO" id="GO:0038023">
    <property type="term" value="F:signaling receptor activity"/>
    <property type="evidence" value="ECO:0007669"/>
    <property type="project" value="InterPro"/>
</dbReference>
<evidence type="ECO:0000256" key="3">
    <source>
        <dbReference type="ARBA" id="ARBA00022448"/>
    </source>
</evidence>
<evidence type="ECO:0000256" key="13">
    <source>
        <dbReference type="ARBA" id="ARBA00023237"/>
    </source>
</evidence>
<dbReference type="OrthoDB" id="9760333at2"/>
<evidence type="ECO:0000256" key="2">
    <source>
        <dbReference type="ARBA" id="ARBA00009810"/>
    </source>
</evidence>
<geneLocation type="plasmid" evidence="19 22">
    <name>pSA1</name>
</geneLocation>
<dbReference type="SUPFAM" id="SSF56935">
    <property type="entry name" value="Porins"/>
    <property type="match status" value="1"/>
</dbReference>
<gene>
    <name evidence="19" type="ORF">BES08_22685</name>
    <name evidence="20" type="ORF">BV97_05352</name>
</gene>
<evidence type="ECO:0000313" key="20">
    <source>
        <dbReference type="EMBL" id="EZP70906.1"/>
    </source>
</evidence>
<feature type="chain" id="PRO_5014496862" evidence="16">
    <location>
        <begin position="33"/>
        <end position="731"/>
    </location>
</feature>
<evidence type="ECO:0000256" key="16">
    <source>
        <dbReference type="SAM" id="SignalP"/>
    </source>
</evidence>
<reference evidence="19" key="2">
    <citation type="submission" date="2016-08" db="EMBL/GenBank/DDBJ databases">
        <authorList>
            <person name="Seilhamer J.J."/>
        </authorList>
    </citation>
    <scope>NUCLEOTIDE SEQUENCE [LARGE SCALE GENOMIC DNA]</scope>
    <source>
        <strain evidence="19">SA1</strain>
        <plasmid evidence="19">pSA1</plasmid>
    </source>
</reference>
<evidence type="ECO:0000313" key="22">
    <source>
        <dbReference type="Proteomes" id="UP000094626"/>
    </source>
</evidence>
<evidence type="ECO:0000256" key="11">
    <source>
        <dbReference type="ARBA" id="ARBA00023136"/>
    </source>
</evidence>
<keyword evidence="12 20" id="KW-0675">Receptor</keyword>
<evidence type="ECO:0000256" key="9">
    <source>
        <dbReference type="ARBA" id="ARBA00023065"/>
    </source>
</evidence>
<dbReference type="Pfam" id="PF07715">
    <property type="entry name" value="Plug"/>
    <property type="match status" value="1"/>
</dbReference>
<dbReference type="InterPro" id="IPR037066">
    <property type="entry name" value="Plug_dom_sf"/>
</dbReference>
<keyword evidence="6 14" id="KW-0812">Transmembrane</keyword>
<keyword evidence="22" id="KW-1185">Reference proteome</keyword>
<dbReference type="GO" id="GO:0009279">
    <property type="term" value="C:cell outer membrane"/>
    <property type="evidence" value="ECO:0007669"/>
    <property type="project" value="UniProtKB-SubCell"/>
</dbReference>
<dbReference type="GO" id="GO:0015344">
    <property type="term" value="F:siderophore uptake transmembrane transporter activity"/>
    <property type="evidence" value="ECO:0007669"/>
    <property type="project" value="TreeGrafter"/>
</dbReference>
<keyword evidence="8" id="KW-0408">Iron</keyword>
<dbReference type="eggNOG" id="COG4774">
    <property type="taxonomic scope" value="Bacteria"/>
</dbReference>
<dbReference type="Gene3D" id="2.170.130.10">
    <property type="entry name" value="TonB-dependent receptor, plug domain"/>
    <property type="match status" value="1"/>
</dbReference>
<evidence type="ECO:0000256" key="5">
    <source>
        <dbReference type="ARBA" id="ARBA00022496"/>
    </source>
</evidence>
<protein>
    <submittedName>
        <fullName evidence="19">TonB-dependent receptor</fullName>
    </submittedName>
    <submittedName>
        <fullName evidence="20">TonB-dependent siderophore receptor</fullName>
    </submittedName>
</protein>
<evidence type="ECO:0000256" key="7">
    <source>
        <dbReference type="ARBA" id="ARBA00022729"/>
    </source>
</evidence>
<evidence type="ECO:0000256" key="10">
    <source>
        <dbReference type="ARBA" id="ARBA00023077"/>
    </source>
</evidence>
<dbReference type="Proteomes" id="UP000094626">
    <property type="component" value="Plasmid pSA1"/>
</dbReference>
<name>A0A031JCI9_9SPHN</name>
<accession>A0A031JCI9</accession>
<dbReference type="PANTHER" id="PTHR32552:SF68">
    <property type="entry name" value="FERRICHROME OUTER MEMBRANE TRANSPORTER_PHAGE RECEPTOR"/>
    <property type="match status" value="1"/>
</dbReference>
<evidence type="ECO:0000256" key="12">
    <source>
        <dbReference type="ARBA" id="ARBA00023170"/>
    </source>
</evidence>
<keyword evidence="11 14" id="KW-0472">Membrane</keyword>
<evidence type="ECO:0000256" key="6">
    <source>
        <dbReference type="ARBA" id="ARBA00022692"/>
    </source>
</evidence>
<feature type="domain" description="TonB-dependent receptor plug" evidence="18">
    <location>
        <begin position="73"/>
        <end position="169"/>
    </location>
</feature>
<evidence type="ECO:0000259" key="18">
    <source>
        <dbReference type="Pfam" id="PF07715"/>
    </source>
</evidence>
<organism evidence="20 21">
    <name type="scientific">Novosphingobium resinovorum</name>
    <dbReference type="NCBI Taxonomy" id="158500"/>
    <lineage>
        <taxon>Bacteria</taxon>
        <taxon>Pseudomonadati</taxon>
        <taxon>Pseudomonadota</taxon>
        <taxon>Alphaproteobacteria</taxon>
        <taxon>Sphingomonadales</taxon>
        <taxon>Sphingomonadaceae</taxon>
        <taxon>Novosphingobium</taxon>
    </lineage>
</organism>
<feature type="domain" description="TonB-dependent receptor-like beta-barrel" evidence="17">
    <location>
        <begin position="235"/>
        <end position="700"/>
    </location>
</feature>
<dbReference type="InterPro" id="IPR010105">
    <property type="entry name" value="TonB_sidphr_rcpt"/>
</dbReference>
<keyword evidence="3 14" id="KW-0813">Transport</keyword>
<dbReference type="CDD" id="cd01347">
    <property type="entry name" value="ligand_gated_channel"/>
    <property type="match status" value="1"/>
</dbReference>
<dbReference type="GO" id="GO:0015891">
    <property type="term" value="P:siderophore transport"/>
    <property type="evidence" value="ECO:0007669"/>
    <property type="project" value="InterPro"/>
</dbReference>
<keyword evidence="10 15" id="KW-0798">TonB box</keyword>
<dbReference type="AlphaFoldDB" id="A0A031JCI9"/>
<sequence length="731" mass="79628">MPAFTSLHARSRHALLAATAAALVGHGAAAQAQEAPANLGGATVTATSIDDKEAQTSYKVSRSTSATRTDTPLIDVPQTVNVVSVKQIEDQASNSIGDAIRYVPGIFSAQGEGNRETLVIRGNSTTGDFFVDGVRDDVQTYRDLYNIERLEVFKGSNAMIFGRGGVGGVINRVTKVANGDLIRSFRVEGGSFNHVRGQFDLGTPLGEVVSVRMTGVYQNSESYRDGVDYNRWGFNPTATFKLGADTTVTLGYEHFKDERVADRGVSTYLGKPLHTPRGQFFGDPDQSPTWTDTDAATLFVEHKFSDTVSIRNRTRYADYDKFYQNVFPTTVNTAPMTNPAGLPAGTYAAGTIVGIQGYNNFTNRKNFINQTDLNAQFATGAIEHTLLVGAEYGHQKTENLRQEAFFPTASNASGVTTIYATLLDPTISRPDIRWAQSASSPQNRGTAEVVAGYVQDQIALSPMFDVVVGVRYEHFTTKVTNLRNNQDFKVTDDLWSPRAGLIFKPVENASIYASYSRTYLPRGGDQLTGLSPTNQNLAPEKYQNYELGAKWDILPTFNVSAAVFQLDRTNVLADVDGDGIQEPVGRQRTKGVELAVAGSITKQVSMVGAYTYSDGTFLDDVSGTVKAGNILPNMPKHSASLWTRFDPIEQLGAAVGVIYQGKRYASTDNLVSMPGYTRVDAALYYNLSETVSAQLNVENVFNKRYFIYAHSNTNVTPGSPTAFKVGLNARF</sequence>
<dbReference type="Proteomes" id="UP000024329">
    <property type="component" value="Unassembled WGS sequence"/>
</dbReference>
<dbReference type="KEGG" id="nre:BES08_22685"/>
<evidence type="ECO:0000313" key="19">
    <source>
        <dbReference type="EMBL" id="AOR79604.1"/>
    </source>
</evidence>
<keyword evidence="7 16" id="KW-0732">Signal</keyword>
<dbReference type="InterPro" id="IPR039426">
    <property type="entry name" value="TonB-dep_rcpt-like"/>
</dbReference>
<keyword evidence="19" id="KW-0614">Plasmid</keyword>
<feature type="signal peptide" evidence="16">
    <location>
        <begin position="1"/>
        <end position="32"/>
    </location>
</feature>
<dbReference type="EMBL" id="CP017076">
    <property type="protein sequence ID" value="AOR79604.1"/>
    <property type="molecule type" value="Genomic_DNA"/>
</dbReference>
<evidence type="ECO:0000256" key="14">
    <source>
        <dbReference type="PROSITE-ProRule" id="PRU01360"/>
    </source>
</evidence>
<evidence type="ECO:0000256" key="4">
    <source>
        <dbReference type="ARBA" id="ARBA00022452"/>
    </source>
</evidence>
<keyword evidence="13 14" id="KW-0998">Cell outer membrane</keyword>
<comment type="similarity">
    <text evidence="2 14 15">Belongs to the TonB-dependent receptor family.</text>
</comment>
<keyword evidence="4 14" id="KW-1134">Transmembrane beta strand</keyword>
<reference evidence="22" key="3">
    <citation type="journal article" date="2017" name="J. Biotechnol.">
        <title>Complete genome sequence of Novosphingobium resinovorum SA1, a versatile xenobiotic-degrading bacterium capable of utilizing sulfanilic acid.</title>
        <authorList>
            <person name="Hegedus B."/>
            <person name="Kos P.B."/>
            <person name="Balint B."/>
            <person name="Maroti G."/>
            <person name="Gan H.M."/>
            <person name="Perei K."/>
            <person name="Rakhely G."/>
        </authorList>
    </citation>
    <scope>NUCLEOTIDE SEQUENCE [LARGE SCALE GENOMIC DNA]</scope>
    <source>
        <strain evidence="22">SA1</strain>
    </source>
</reference>
<reference evidence="20 21" key="1">
    <citation type="submission" date="2014-03" db="EMBL/GenBank/DDBJ databases">
        <title>Whole genome sequence of Novosphingobium resinovorum KF1.</title>
        <authorList>
            <person name="Gan H.M."/>
            <person name="Gan H.Y."/>
            <person name="Chew T.H."/>
            <person name="Savka M.A."/>
        </authorList>
    </citation>
    <scope>NUCLEOTIDE SEQUENCE [LARGE SCALE GENOMIC DNA]</scope>
    <source>
        <strain evidence="20 21">KF1</strain>
    </source>
</reference>
<dbReference type="InterPro" id="IPR036942">
    <property type="entry name" value="Beta-barrel_TonB_sf"/>
</dbReference>
<dbReference type="EMBL" id="JFYZ01000064">
    <property type="protein sequence ID" value="EZP70906.1"/>
    <property type="molecule type" value="Genomic_DNA"/>
</dbReference>
<comment type="subcellular location">
    <subcellularLocation>
        <location evidence="1 14">Cell outer membrane</location>
        <topology evidence="1 14">Multi-pass membrane protein</topology>
    </subcellularLocation>
</comment>
<proteinExistence type="inferred from homology"/>
<dbReference type="NCBIfam" id="TIGR01783">
    <property type="entry name" value="TonB-siderophor"/>
    <property type="match status" value="1"/>
</dbReference>
<dbReference type="PATRIC" id="fig|158500.4.peg.5424"/>
<dbReference type="PANTHER" id="PTHR32552">
    <property type="entry name" value="FERRICHROME IRON RECEPTOR-RELATED"/>
    <property type="match status" value="1"/>
</dbReference>
<evidence type="ECO:0000313" key="21">
    <source>
        <dbReference type="Proteomes" id="UP000024329"/>
    </source>
</evidence>
<keyword evidence="9" id="KW-0406">Ion transport</keyword>
<dbReference type="Pfam" id="PF00593">
    <property type="entry name" value="TonB_dep_Rec_b-barrel"/>
    <property type="match status" value="1"/>
</dbReference>
<evidence type="ECO:0000256" key="8">
    <source>
        <dbReference type="ARBA" id="ARBA00023004"/>
    </source>
</evidence>
<evidence type="ECO:0000256" key="1">
    <source>
        <dbReference type="ARBA" id="ARBA00004571"/>
    </source>
</evidence>
<dbReference type="PROSITE" id="PS52016">
    <property type="entry name" value="TONB_DEPENDENT_REC_3"/>
    <property type="match status" value="1"/>
</dbReference>
<dbReference type="InterPro" id="IPR012910">
    <property type="entry name" value="Plug_dom"/>
</dbReference>
<evidence type="ECO:0000256" key="15">
    <source>
        <dbReference type="RuleBase" id="RU003357"/>
    </source>
</evidence>
<dbReference type="RefSeq" id="WP_036530341.1">
    <property type="nucleotide sequence ID" value="NZ_CP017076.1"/>
</dbReference>
<dbReference type="InterPro" id="IPR000531">
    <property type="entry name" value="Beta-barrel_TonB"/>
</dbReference>
<keyword evidence="5" id="KW-0410">Iron transport</keyword>
<dbReference type="Gene3D" id="2.40.170.20">
    <property type="entry name" value="TonB-dependent receptor, beta-barrel domain"/>
    <property type="match status" value="1"/>
</dbReference>
<evidence type="ECO:0000259" key="17">
    <source>
        <dbReference type="Pfam" id="PF00593"/>
    </source>
</evidence>